<comment type="caution">
    <text evidence="2">The sequence shown here is derived from an EMBL/GenBank/DDBJ whole genome shotgun (WGS) entry which is preliminary data.</text>
</comment>
<organism evidence="2 3">
    <name type="scientific">Evtepia gabavorous</name>
    <dbReference type="NCBI Taxonomy" id="2211183"/>
    <lineage>
        <taxon>Bacteria</taxon>
        <taxon>Bacillati</taxon>
        <taxon>Bacillota</taxon>
        <taxon>Clostridia</taxon>
        <taxon>Eubacteriales</taxon>
        <taxon>Evtepia</taxon>
    </lineage>
</organism>
<reference evidence="2 3" key="1">
    <citation type="submission" date="2018-07" db="EMBL/GenBank/DDBJ databases">
        <title>GABA Modulating Bacteria of the Human Gut Microbiota.</title>
        <authorList>
            <person name="Strandwitz P."/>
            <person name="Kim K.H."/>
            <person name="Terekhova D."/>
            <person name="Liu J.K."/>
            <person name="Sharma A."/>
            <person name="Levering J."/>
            <person name="Mcdonald D."/>
            <person name="Dietrich D."/>
            <person name="Ramadhar T.R."/>
            <person name="Lekbua A."/>
            <person name="Mroue N."/>
            <person name="Liston C."/>
            <person name="Stewart E.J."/>
            <person name="Dubin M.J."/>
            <person name="Zengler K."/>
            <person name="Knight R."/>
            <person name="Gilbert J.A."/>
            <person name="Clardy J."/>
            <person name="Lewis K."/>
        </authorList>
    </citation>
    <scope>NUCLEOTIDE SEQUENCE [LARGE SCALE GENOMIC DNA]</scope>
    <source>
        <strain evidence="2 3">KLE1738</strain>
    </source>
</reference>
<dbReference type="InterPro" id="IPR010540">
    <property type="entry name" value="CmpB_TMEM229"/>
</dbReference>
<feature type="transmembrane region" description="Helical" evidence="1">
    <location>
        <begin position="6"/>
        <end position="23"/>
    </location>
</feature>
<dbReference type="Proteomes" id="UP000260649">
    <property type="component" value="Unassembled WGS sequence"/>
</dbReference>
<keyword evidence="1" id="KW-0472">Membrane</keyword>
<gene>
    <name evidence="2" type="ORF">DV520_09460</name>
</gene>
<dbReference type="Pfam" id="PF06541">
    <property type="entry name" value="ABC_trans_CmpB"/>
    <property type="match status" value="1"/>
</dbReference>
<feature type="transmembrane region" description="Helical" evidence="1">
    <location>
        <begin position="139"/>
        <end position="160"/>
    </location>
</feature>
<dbReference type="GeneID" id="97995958"/>
<feature type="transmembrane region" description="Helical" evidence="1">
    <location>
        <begin position="64"/>
        <end position="86"/>
    </location>
</feature>
<sequence length="185" mass="20883">MDQFFSTFFLYSFLGFLIEVAYTRLCHHPKQDRKCLLFLPLCPVYGLGALAVLSLPALLLRRPLLVFLAGALVATLVEYVVAVFYEKGVGVRFWEYDQQPGNLSGRICPLYTLFWGALSLLTVYGLQPLFSPLLARIPLGLTQILFLLFAADGLLSLFLLHRTGSTDCLLWYRRDRPVSPGQESM</sequence>
<evidence type="ECO:0008006" key="4">
    <source>
        <dbReference type="Google" id="ProtNLM"/>
    </source>
</evidence>
<keyword evidence="1" id="KW-1133">Transmembrane helix</keyword>
<evidence type="ECO:0000313" key="3">
    <source>
        <dbReference type="Proteomes" id="UP000260649"/>
    </source>
</evidence>
<evidence type="ECO:0000313" key="2">
    <source>
        <dbReference type="EMBL" id="RFT06029.1"/>
    </source>
</evidence>
<dbReference type="EMBL" id="QQRQ01000018">
    <property type="protein sequence ID" value="RFT06029.1"/>
    <property type="molecule type" value="Genomic_DNA"/>
</dbReference>
<feature type="transmembrane region" description="Helical" evidence="1">
    <location>
        <begin position="35"/>
        <end position="58"/>
    </location>
</feature>
<evidence type="ECO:0000256" key="1">
    <source>
        <dbReference type="SAM" id="Phobius"/>
    </source>
</evidence>
<feature type="transmembrane region" description="Helical" evidence="1">
    <location>
        <begin position="107"/>
        <end position="127"/>
    </location>
</feature>
<name>A0A3E2B1Y6_9FIRM</name>
<proteinExistence type="predicted"/>
<keyword evidence="1" id="KW-0812">Transmembrane</keyword>
<protein>
    <recommendedName>
        <fullName evidence="4">ABC transporter permease</fullName>
    </recommendedName>
</protein>
<dbReference type="RefSeq" id="WP_021918729.1">
    <property type="nucleotide sequence ID" value="NZ_CAKXKJ010000031.1"/>
</dbReference>
<keyword evidence="3" id="KW-1185">Reference proteome</keyword>
<accession>A0A3E2B1Y6</accession>
<dbReference type="OrthoDB" id="9789229at2"/>
<dbReference type="AlphaFoldDB" id="A0A3E2B1Y6"/>